<name>A0A839RLT1_9ACTN</name>
<dbReference type="RefSeq" id="WP_064441127.1">
    <property type="nucleotide sequence ID" value="NZ_BDDI01000012.1"/>
</dbReference>
<dbReference type="PANTHER" id="PTHR43008:SF4">
    <property type="entry name" value="CHAIN DEHYDROGENASE, PUTATIVE (AFU_ORTHOLOGUE AFUA_4G08710)-RELATED"/>
    <property type="match status" value="1"/>
</dbReference>
<evidence type="ECO:0000256" key="1">
    <source>
        <dbReference type="ARBA" id="ARBA00006484"/>
    </source>
</evidence>
<evidence type="ECO:0000313" key="5">
    <source>
        <dbReference type="EMBL" id="MBB3037357.1"/>
    </source>
</evidence>
<keyword evidence="2" id="KW-0560">Oxidoreductase</keyword>
<dbReference type="OrthoDB" id="3743899at2"/>
<dbReference type="InterPro" id="IPR057326">
    <property type="entry name" value="KR_dom"/>
</dbReference>
<dbReference type="Pfam" id="PF00106">
    <property type="entry name" value="adh_short"/>
    <property type="match status" value="1"/>
</dbReference>
<dbReference type="AlphaFoldDB" id="A0A839RLT1"/>
<dbReference type="Proteomes" id="UP000567922">
    <property type="component" value="Unassembled WGS sequence"/>
</dbReference>
<dbReference type="InterPro" id="IPR036291">
    <property type="entry name" value="NAD(P)-bd_dom_sf"/>
</dbReference>
<dbReference type="InterPro" id="IPR002347">
    <property type="entry name" value="SDR_fam"/>
</dbReference>
<evidence type="ECO:0000256" key="3">
    <source>
        <dbReference type="RuleBase" id="RU000363"/>
    </source>
</evidence>
<dbReference type="SUPFAM" id="SSF51735">
    <property type="entry name" value="NAD(P)-binding Rossmann-fold domains"/>
    <property type="match status" value="1"/>
</dbReference>
<dbReference type="PANTHER" id="PTHR43008">
    <property type="entry name" value="BENZIL REDUCTASE"/>
    <property type="match status" value="1"/>
</dbReference>
<keyword evidence="6" id="KW-1185">Reference proteome</keyword>
<dbReference type="NCBIfam" id="NF004526">
    <property type="entry name" value="PRK05872.1"/>
    <property type="match status" value="1"/>
</dbReference>
<feature type="domain" description="Ketoreductase" evidence="4">
    <location>
        <begin position="11"/>
        <end position="182"/>
    </location>
</feature>
<dbReference type="PRINTS" id="PR00080">
    <property type="entry name" value="SDRFAMILY"/>
</dbReference>
<accession>A0A839RLT1</accession>
<dbReference type="GO" id="GO:0050664">
    <property type="term" value="F:oxidoreductase activity, acting on NAD(P)H, oxygen as acceptor"/>
    <property type="evidence" value="ECO:0007669"/>
    <property type="project" value="TreeGrafter"/>
</dbReference>
<comment type="caution">
    <text evidence="5">The sequence shown here is derived from an EMBL/GenBank/DDBJ whole genome shotgun (WGS) entry which is preliminary data.</text>
</comment>
<dbReference type="Gene3D" id="3.40.50.720">
    <property type="entry name" value="NAD(P)-binding Rossmann-like Domain"/>
    <property type="match status" value="1"/>
</dbReference>
<comment type="similarity">
    <text evidence="1 3">Belongs to the short-chain dehydrogenases/reductases (SDR) family.</text>
</comment>
<sequence>MTRTALDVHGKVALVTGGGGGIGFEVARHLADRGARVAILDVDEAAAIGAAEAIGQGARGLGANVADREAMTLAVKKIQADLGPVAVVVANAGVTPQPATLRLMDDAEFDRVVSINLTGVYNTVRPVLDDIVATRGHVVVVASVAAFAPGMGGSPYMITKAAVEQLGRALRIELAVHGATAQVAYFGIVETVMTRGMLDEDELGRELGGRFPWPFNRRISATDAAKTICDGIARRSARTIAPSMWAPYALLRGVINVGFDALLVRDKRTHRMISRLEDRLGARK</sequence>
<organism evidence="5 6">
    <name type="scientific">Hoyosella altamirensis</name>
    <dbReference type="NCBI Taxonomy" id="616997"/>
    <lineage>
        <taxon>Bacteria</taxon>
        <taxon>Bacillati</taxon>
        <taxon>Actinomycetota</taxon>
        <taxon>Actinomycetes</taxon>
        <taxon>Mycobacteriales</taxon>
        <taxon>Hoyosellaceae</taxon>
        <taxon>Hoyosella</taxon>
    </lineage>
</organism>
<dbReference type="EMBL" id="JACHWS010000002">
    <property type="protein sequence ID" value="MBB3037357.1"/>
    <property type="molecule type" value="Genomic_DNA"/>
</dbReference>
<reference evidence="5 6" key="1">
    <citation type="submission" date="2020-08" db="EMBL/GenBank/DDBJ databases">
        <title>Sequencing the genomes of 1000 actinobacteria strains.</title>
        <authorList>
            <person name="Klenk H.-P."/>
        </authorList>
    </citation>
    <scope>NUCLEOTIDE SEQUENCE [LARGE SCALE GENOMIC DNA]</scope>
    <source>
        <strain evidence="5 6">DSM 45258</strain>
    </source>
</reference>
<proteinExistence type="inferred from homology"/>
<protein>
    <submittedName>
        <fullName evidence="5">NAD(P)-dependent dehydrogenase (Short-subunit alcohol dehydrogenase family)</fullName>
    </submittedName>
</protein>
<evidence type="ECO:0000313" key="6">
    <source>
        <dbReference type="Proteomes" id="UP000567922"/>
    </source>
</evidence>
<evidence type="ECO:0000256" key="2">
    <source>
        <dbReference type="ARBA" id="ARBA00023002"/>
    </source>
</evidence>
<gene>
    <name evidence="5" type="ORF">FHU29_001806</name>
</gene>
<dbReference type="SMART" id="SM00822">
    <property type="entry name" value="PKS_KR"/>
    <property type="match status" value="1"/>
</dbReference>
<dbReference type="PRINTS" id="PR00081">
    <property type="entry name" value="GDHRDH"/>
</dbReference>
<evidence type="ECO:0000259" key="4">
    <source>
        <dbReference type="SMART" id="SM00822"/>
    </source>
</evidence>